<gene>
    <name evidence="1" type="ORF">PA905_46380</name>
</gene>
<dbReference type="Proteomes" id="UP000299794">
    <property type="component" value="Unassembled WGS sequence"/>
</dbReference>
<dbReference type="AlphaFoldDB" id="A0A4P5ZLE4"/>
<name>A0A4P5ZLE4_PLAAG</name>
<dbReference type="RefSeq" id="WP_052338646.1">
    <property type="nucleotide sequence ID" value="NZ_BJCD01000082.1"/>
</dbReference>
<proteinExistence type="predicted"/>
<comment type="caution">
    <text evidence="1">The sequence shown here is derived from an EMBL/GenBank/DDBJ whole genome shotgun (WGS) entry which is preliminary data.</text>
</comment>
<organism evidence="1 2">
    <name type="scientific">Planktothrix agardhii CCAP 1459/11A</name>
    <dbReference type="NCBI Taxonomy" id="282420"/>
    <lineage>
        <taxon>Bacteria</taxon>
        <taxon>Bacillati</taxon>
        <taxon>Cyanobacteriota</taxon>
        <taxon>Cyanophyceae</taxon>
        <taxon>Oscillatoriophycideae</taxon>
        <taxon>Oscillatoriales</taxon>
        <taxon>Microcoleaceae</taxon>
        <taxon>Planktothrix</taxon>
    </lineage>
</organism>
<protein>
    <submittedName>
        <fullName evidence="1">Uncharacterized protein</fullName>
    </submittedName>
</protein>
<dbReference type="EMBL" id="BJCD01000082">
    <property type="protein sequence ID" value="GDZ96203.1"/>
    <property type="molecule type" value="Genomic_DNA"/>
</dbReference>
<accession>A0A4P5ZLE4</accession>
<reference evidence="2" key="1">
    <citation type="submission" date="2019-02" db="EMBL/GenBank/DDBJ databases">
        <title>Draft genome sequence of Planktothrix agardhii NIES-905.</title>
        <authorList>
            <person name="Yamaguchi H."/>
            <person name="Suzuki S."/>
            <person name="Kawachi M."/>
        </authorList>
    </citation>
    <scope>NUCLEOTIDE SEQUENCE [LARGE SCALE GENOMIC DNA]</scope>
    <source>
        <strain evidence="2">CCAP 1459/11A</strain>
    </source>
</reference>
<sequence length="120" mass="13607">MTNIKIPTSKPYQDFIIEKLKNSEHAAGFLTAILEEENPEPELLKNAIAKVIEAKYQNQDLSNEAKLCYEKLNHLLTKSGCAEIYGFIELLNSLGFEISIHVKEYITEVEESETGFLKIS</sequence>
<evidence type="ECO:0000313" key="2">
    <source>
        <dbReference type="Proteomes" id="UP000299794"/>
    </source>
</evidence>
<evidence type="ECO:0000313" key="1">
    <source>
        <dbReference type="EMBL" id="GDZ96203.1"/>
    </source>
</evidence>